<organism evidence="1 5">
    <name type="scientific">Ligilactobacillus salivarius</name>
    <dbReference type="NCBI Taxonomy" id="1624"/>
    <lineage>
        <taxon>Bacteria</taxon>
        <taxon>Bacillati</taxon>
        <taxon>Bacillota</taxon>
        <taxon>Bacilli</taxon>
        <taxon>Lactobacillales</taxon>
        <taxon>Lactobacillaceae</taxon>
        <taxon>Ligilactobacillus</taxon>
    </lineage>
</organism>
<evidence type="ECO:0000313" key="3">
    <source>
        <dbReference type="EMBL" id="PTR95302.1"/>
    </source>
</evidence>
<name>A0A6A8LQQ6_9LACO</name>
<dbReference type="RefSeq" id="WP_003699024.1">
    <property type="nucleotide sequence ID" value="NZ_CBCRTQ010000006.1"/>
</dbReference>
<dbReference type="Proteomes" id="UP000437575">
    <property type="component" value="Unassembled WGS sequence"/>
</dbReference>
<dbReference type="EMBL" id="WKKX01000436">
    <property type="protein sequence ID" value="MSE08793.1"/>
    <property type="molecule type" value="Genomic_DNA"/>
</dbReference>
<dbReference type="Proteomes" id="UP000244552">
    <property type="component" value="Unassembled WGS sequence"/>
</dbReference>
<dbReference type="EMBL" id="WKKZ01000670">
    <property type="protein sequence ID" value="MSE06178.1"/>
    <property type="molecule type" value="Genomic_DNA"/>
</dbReference>
<evidence type="ECO:0000313" key="6">
    <source>
        <dbReference type="Proteomes" id="UP000467635"/>
    </source>
</evidence>
<reference evidence="5 6" key="2">
    <citation type="submission" date="2019-11" db="EMBL/GenBank/DDBJ databases">
        <title>Draft Genome Sequence of Plant Growth-Promoting Rhizosphere-Associated Bacteria.</title>
        <authorList>
            <person name="Vasilyev I.Y."/>
            <person name="Radchenko V."/>
            <person name="Ilnitskaya E.V."/>
        </authorList>
    </citation>
    <scope>NUCLEOTIDE SEQUENCE [LARGE SCALE GENOMIC DNA]</scope>
    <source>
        <strain evidence="2 6">VRA_01-1sq_f</strain>
        <strain evidence="1 5">VRA_1sq_f</strain>
    </source>
</reference>
<reference evidence="3 4" key="1">
    <citation type="journal article" date="2018" name="Genome Announc.">
        <title>Fifty-Six Draft Genome Sequences of 10 Lactobacillus Species from 22 Commercial Dietary Supplements.</title>
        <authorList>
            <person name="Gangiredla J."/>
            <person name="Barnaba T.J."/>
            <person name="Mammel M.K."/>
            <person name="Lacher D.W."/>
            <person name="Elkins C.A."/>
            <person name="Lampel K.A."/>
            <person name="Whitehouse C.A."/>
            <person name="Tartera C."/>
        </authorList>
    </citation>
    <scope>NUCLEOTIDE SEQUENCE [LARGE SCALE GENOMIC DNA]</scope>
    <source>
        <strain evidence="3 4">DS11_12</strain>
    </source>
</reference>
<dbReference type="EMBL" id="QAGV01000007">
    <property type="protein sequence ID" value="PTR95302.1"/>
    <property type="molecule type" value="Genomic_DNA"/>
</dbReference>
<dbReference type="AlphaFoldDB" id="A0A6A8LQQ6"/>
<protein>
    <submittedName>
        <fullName evidence="1">Uncharacterized protein</fullName>
    </submittedName>
</protein>
<gene>
    <name evidence="3" type="ORF">DBP89_06695</name>
    <name evidence="2" type="ORF">GKC33_08835</name>
    <name evidence="1" type="ORF">GKC34_10415</name>
</gene>
<accession>A0A6A8LQQ6</accession>
<sequence>MDKNSKNKKFFYIRQDREQKLNELYNKFKKEDNVKSFSEFGNRMIDILYDLLITPKDTPLQERIAELKKVKNTQLQNIDVLVRSIRSSENINLYVLLALYNKLTVEGWQPSDLESITVTSQNEELNQLLKQIGDLVTQDAARGKEIKDSHKKS</sequence>
<evidence type="ECO:0000313" key="1">
    <source>
        <dbReference type="EMBL" id="MSE06178.1"/>
    </source>
</evidence>
<dbReference type="Proteomes" id="UP000467635">
    <property type="component" value="Unassembled WGS sequence"/>
</dbReference>
<evidence type="ECO:0000313" key="4">
    <source>
        <dbReference type="Proteomes" id="UP000244552"/>
    </source>
</evidence>
<proteinExistence type="predicted"/>
<comment type="caution">
    <text evidence="1">The sequence shown here is derived from an EMBL/GenBank/DDBJ whole genome shotgun (WGS) entry which is preliminary data.</text>
</comment>
<evidence type="ECO:0000313" key="5">
    <source>
        <dbReference type="Proteomes" id="UP000437575"/>
    </source>
</evidence>
<evidence type="ECO:0000313" key="2">
    <source>
        <dbReference type="EMBL" id="MSE08793.1"/>
    </source>
</evidence>